<dbReference type="EMBL" id="CAJPDT010000124">
    <property type="protein sequence ID" value="CAF9939857.1"/>
    <property type="molecule type" value="Genomic_DNA"/>
</dbReference>
<feature type="region of interest" description="Disordered" evidence="1">
    <location>
        <begin position="182"/>
        <end position="205"/>
    </location>
</feature>
<keyword evidence="3" id="KW-1185">Reference proteome</keyword>
<dbReference type="AlphaFoldDB" id="A0A8H3PFQ6"/>
<organism evidence="2 3">
    <name type="scientific">Imshaugia aleurites</name>
    <dbReference type="NCBI Taxonomy" id="172621"/>
    <lineage>
        <taxon>Eukaryota</taxon>
        <taxon>Fungi</taxon>
        <taxon>Dikarya</taxon>
        <taxon>Ascomycota</taxon>
        <taxon>Pezizomycotina</taxon>
        <taxon>Lecanoromycetes</taxon>
        <taxon>OSLEUM clade</taxon>
        <taxon>Lecanoromycetidae</taxon>
        <taxon>Lecanorales</taxon>
        <taxon>Lecanorineae</taxon>
        <taxon>Parmeliaceae</taxon>
        <taxon>Imshaugia</taxon>
    </lineage>
</organism>
<name>A0A8H3PFQ6_9LECA</name>
<dbReference type="Proteomes" id="UP000664534">
    <property type="component" value="Unassembled WGS sequence"/>
</dbReference>
<evidence type="ECO:0000313" key="3">
    <source>
        <dbReference type="Proteomes" id="UP000664534"/>
    </source>
</evidence>
<evidence type="ECO:0000256" key="1">
    <source>
        <dbReference type="SAM" id="MobiDB-lite"/>
    </source>
</evidence>
<dbReference type="OrthoDB" id="3940621at2759"/>
<evidence type="ECO:0000313" key="2">
    <source>
        <dbReference type="EMBL" id="CAF9939857.1"/>
    </source>
</evidence>
<gene>
    <name evidence="2" type="ORF">IMSHALPRED_001658</name>
</gene>
<accession>A0A8H3PFQ6</accession>
<reference evidence="2" key="1">
    <citation type="submission" date="2021-03" db="EMBL/GenBank/DDBJ databases">
        <authorList>
            <person name="Tagirdzhanova G."/>
        </authorList>
    </citation>
    <scope>NUCLEOTIDE SEQUENCE</scope>
</reference>
<sequence>MPSSFGALYKVPPEIRRYIYREIVLAGSVRFLEFSRDILNEAIAIVRKESVCRLEFNACKSLSVFPKEEIVKNMLNVDIRINMTNHALNQSAVSSTFIDDVNYWMVRLTGGKYDSIFGSKPAAQPTPRESCKILLDFNEGFDGNLPTDLLDMMRFLTGFAKIQLAIANDCPLEPVDRLFARKNDHRPDPQRDMESAMHSKENEETLRAYGQARDALEPTLGPAKWVCDEKGAHLEFRSHAKDGVKE</sequence>
<comment type="caution">
    <text evidence="2">The sequence shown here is derived from an EMBL/GenBank/DDBJ whole genome shotgun (WGS) entry which is preliminary data.</text>
</comment>
<proteinExistence type="predicted"/>
<protein>
    <submittedName>
        <fullName evidence="2">Uncharacterized protein</fullName>
    </submittedName>
</protein>